<proteinExistence type="predicted"/>
<keyword evidence="3" id="KW-1185">Reference proteome</keyword>
<comment type="caution">
    <text evidence="2">The sequence shown here is derived from an EMBL/GenBank/DDBJ whole genome shotgun (WGS) entry which is preliminary data.</text>
</comment>
<evidence type="ECO:0000313" key="2">
    <source>
        <dbReference type="EMBL" id="CAK0868853.1"/>
    </source>
</evidence>
<evidence type="ECO:0000313" key="3">
    <source>
        <dbReference type="Proteomes" id="UP001189429"/>
    </source>
</evidence>
<accession>A0ABN9V7N3</accession>
<name>A0ABN9V7N3_9DINO</name>
<dbReference type="Proteomes" id="UP001189429">
    <property type="component" value="Unassembled WGS sequence"/>
</dbReference>
<sequence>MAAAAGTDVARGYVWVLADLTSRHTIGTEIEGGAQVLRTSRGPDHLVQLGLEDSSETNGSQHTVGCPTAPVISKCVLRTGGVPHLWLREWMREKGIAEADRVTHEMRTLMKSLWLAGTTDQDNIGALLCIGTICRHWAGIVAAYAGSTEPACDLTRYFTGQMLAEDAVGPEMRSCVPRRAEEERETDAGGLRGSPAEYGVGGSAGDGADGGGVESSWRSEWRMRRPVHLIGWQGIERAKYPFPWMMLSGFFTSEFEDWHRAVQKLFDVGMVGWTMSPKCRIGLFCVLKSDGKSLRLIVDARRVNEVFADPPGVDLLTAEGFSRGEVALPAGMSPQTPEAVEYLSKLRELRKLRLVAGTSDVANCFHCLRLRPEMSAYFGLPTAPAHVFGLEGTATGPPLTALPPDTAAAQAQRYVYVDNLGILHTRRYEVGEAISSLQRHFAELGLVLHESAATDETCKTLGVELLGRGLRSRVTSDRWWLIRRSIEALLRRPKCSGWALEVVVGHCTFAGLANRGCLSAWHTVHAFMHKYRDGAGHLREECLQELRAFKGLMLFLEESDWARPWNPMAFETDSSVEEMGIAKAT</sequence>
<dbReference type="SUPFAM" id="SSF56672">
    <property type="entry name" value="DNA/RNA polymerases"/>
    <property type="match status" value="1"/>
</dbReference>
<reference evidence="2" key="1">
    <citation type="submission" date="2023-10" db="EMBL/GenBank/DDBJ databases">
        <authorList>
            <person name="Chen Y."/>
            <person name="Shah S."/>
            <person name="Dougan E. K."/>
            <person name="Thang M."/>
            <person name="Chan C."/>
        </authorList>
    </citation>
    <scope>NUCLEOTIDE SEQUENCE [LARGE SCALE GENOMIC DNA]</scope>
</reference>
<organism evidence="2 3">
    <name type="scientific">Prorocentrum cordatum</name>
    <dbReference type="NCBI Taxonomy" id="2364126"/>
    <lineage>
        <taxon>Eukaryota</taxon>
        <taxon>Sar</taxon>
        <taxon>Alveolata</taxon>
        <taxon>Dinophyceae</taxon>
        <taxon>Prorocentrales</taxon>
        <taxon>Prorocentraceae</taxon>
        <taxon>Prorocentrum</taxon>
    </lineage>
</organism>
<dbReference type="EMBL" id="CAUYUJ010016790">
    <property type="protein sequence ID" value="CAK0868853.1"/>
    <property type="molecule type" value="Genomic_DNA"/>
</dbReference>
<dbReference type="InterPro" id="IPR043502">
    <property type="entry name" value="DNA/RNA_pol_sf"/>
</dbReference>
<protein>
    <submittedName>
        <fullName evidence="2">Uncharacterized protein</fullName>
    </submittedName>
</protein>
<feature type="compositionally biased region" description="Gly residues" evidence="1">
    <location>
        <begin position="199"/>
        <end position="213"/>
    </location>
</feature>
<feature type="region of interest" description="Disordered" evidence="1">
    <location>
        <begin position="177"/>
        <end position="215"/>
    </location>
</feature>
<gene>
    <name evidence="2" type="ORF">PCOR1329_LOCUS55382</name>
</gene>
<evidence type="ECO:0000256" key="1">
    <source>
        <dbReference type="SAM" id="MobiDB-lite"/>
    </source>
</evidence>